<dbReference type="PANTHER" id="PTHR11644:SF2">
    <property type="entry name" value="CYTIDINE DEAMINASE"/>
    <property type="match status" value="1"/>
</dbReference>
<keyword evidence="7 12" id="KW-0862">Zinc</keyword>
<reference evidence="15" key="1">
    <citation type="submission" date="2023-06" db="EMBL/GenBank/DDBJ databases">
        <title>Genome-scale phylogeny and comparative genomics of the fungal order Sordariales.</title>
        <authorList>
            <consortium name="Lawrence Berkeley National Laboratory"/>
            <person name="Hensen N."/>
            <person name="Bonometti L."/>
            <person name="Westerberg I."/>
            <person name="Brannstrom I.O."/>
            <person name="Guillou S."/>
            <person name="Cros-Aarteil S."/>
            <person name="Calhoun S."/>
            <person name="Haridas S."/>
            <person name="Kuo A."/>
            <person name="Mondo S."/>
            <person name="Pangilinan J."/>
            <person name="Riley R."/>
            <person name="Labutti K."/>
            <person name="Andreopoulos B."/>
            <person name="Lipzen A."/>
            <person name="Chen C."/>
            <person name="Yanf M."/>
            <person name="Daum C."/>
            <person name="Ng V."/>
            <person name="Clum A."/>
            <person name="Steindorff A."/>
            <person name="Ohm R."/>
            <person name="Martin F."/>
            <person name="Silar P."/>
            <person name="Natvig D."/>
            <person name="Lalanne C."/>
            <person name="Gautier V."/>
            <person name="Ament-Velasquez S.L."/>
            <person name="Kruys A."/>
            <person name="Hutchinson M.I."/>
            <person name="Powell A.J."/>
            <person name="Barry K."/>
            <person name="Miller A.N."/>
            <person name="Grigoriev I.V."/>
            <person name="Debuchy R."/>
            <person name="Gladieux P."/>
            <person name="Thoren M.H."/>
            <person name="Johannesson H."/>
        </authorList>
    </citation>
    <scope>NUCLEOTIDE SEQUENCE</scope>
    <source>
        <strain evidence="15">CBS 540.89</strain>
    </source>
</reference>
<dbReference type="InterPro" id="IPR016193">
    <property type="entry name" value="Cytidine_deaminase-like"/>
</dbReference>
<feature type="binding site" evidence="12">
    <location>
        <position position="84"/>
    </location>
    <ligand>
        <name>Zn(2+)</name>
        <dbReference type="ChEBI" id="CHEBI:29105"/>
        <note>catalytic</note>
    </ligand>
</feature>
<accession>A0AA40B7H2</accession>
<evidence type="ECO:0000256" key="7">
    <source>
        <dbReference type="ARBA" id="ARBA00022833"/>
    </source>
</evidence>
<dbReference type="GO" id="GO:0072527">
    <property type="term" value="P:pyrimidine-containing compound metabolic process"/>
    <property type="evidence" value="ECO:0007669"/>
    <property type="project" value="UniProtKB-ARBA"/>
</dbReference>
<evidence type="ECO:0000256" key="4">
    <source>
        <dbReference type="ARBA" id="ARBA00012783"/>
    </source>
</evidence>
<evidence type="ECO:0000256" key="6">
    <source>
        <dbReference type="ARBA" id="ARBA00022801"/>
    </source>
</evidence>
<evidence type="ECO:0000313" key="15">
    <source>
        <dbReference type="EMBL" id="KAK0729057.1"/>
    </source>
</evidence>
<feature type="binding site" evidence="12">
    <location>
        <position position="133"/>
    </location>
    <ligand>
        <name>Zn(2+)</name>
        <dbReference type="ChEBI" id="CHEBI:29105"/>
        <note>catalytic</note>
    </ligand>
</feature>
<evidence type="ECO:0000256" key="12">
    <source>
        <dbReference type="PIRSR" id="PIRSR606262-3"/>
    </source>
</evidence>
<evidence type="ECO:0000256" key="9">
    <source>
        <dbReference type="ARBA" id="ARBA00049558"/>
    </source>
</evidence>
<dbReference type="GO" id="GO:0004126">
    <property type="term" value="F:cytidine deaminase activity"/>
    <property type="evidence" value="ECO:0007669"/>
    <property type="project" value="UniProtKB-UniRule"/>
</dbReference>
<evidence type="ECO:0000256" key="3">
    <source>
        <dbReference type="ARBA" id="ARBA00006576"/>
    </source>
</evidence>
<keyword evidence="5 12" id="KW-0479">Metal-binding</keyword>
<comment type="function">
    <text evidence="2 13">This enzyme scavenges exogenous and endogenous cytidine and 2'-deoxycytidine for UMP synthesis.</text>
</comment>
<sequence>MSTPTVIPPPILSVTSPTDITTTCTTFSLSRSDFDLLHNSSKSAKSLSYSPYSHFRVGCALLTHSGDIIVGANVENASYPVTTCAERTALCKAVTTVFDNDVKWGGEGEQQLRFKAVAVATDISPPASPCGMCRQAIREFCDVEVPILMFDGGEGYSVLRLKDLLPLSFGPEALGVREMGRQQESKSSS</sequence>
<keyword evidence="16" id="KW-1185">Reference proteome</keyword>
<dbReference type="NCBIfam" id="NF004064">
    <property type="entry name" value="PRK05578.1"/>
    <property type="match status" value="1"/>
</dbReference>
<evidence type="ECO:0000313" key="16">
    <source>
        <dbReference type="Proteomes" id="UP001172159"/>
    </source>
</evidence>
<dbReference type="CDD" id="cd01283">
    <property type="entry name" value="cytidine_deaminase"/>
    <property type="match status" value="1"/>
</dbReference>
<comment type="catalytic activity">
    <reaction evidence="13">
        <text>2'-deoxycytidine + H2O + H(+) = 2'-deoxyuridine + NH4(+)</text>
        <dbReference type="Rhea" id="RHEA:13433"/>
        <dbReference type="ChEBI" id="CHEBI:15377"/>
        <dbReference type="ChEBI" id="CHEBI:15378"/>
        <dbReference type="ChEBI" id="CHEBI:15698"/>
        <dbReference type="ChEBI" id="CHEBI:16450"/>
        <dbReference type="ChEBI" id="CHEBI:28938"/>
        <dbReference type="EC" id="3.5.4.5"/>
    </reaction>
</comment>
<proteinExistence type="inferred from homology"/>
<feature type="domain" description="CMP/dCMP-type deaminase" evidence="14">
    <location>
        <begin position="32"/>
        <end position="172"/>
    </location>
</feature>
<dbReference type="InterPro" id="IPR002125">
    <property type="entry name" value="CMP_dCMP_dom"/>
</dbReference>
<dbReference type="GO" id="GO:0008270">
    <property type="term" value="F:zinc ion binding"/>
    <property type="evidence" value="ECO:0007669"/>
    <property type="project" value="UniProtKB-UniRule"/>
</dbReference>
<feature type="active site" description="Proton donor" evidence="10">
    <location>
        <position position="86"/>
    </location>
</feature>
<comment type="catalytic activity">
    <reaction evidence="9 13">
        <text>cytidine + H2O + H(+) = uridine + NH4(+)</text>
        <dbReference type="Rhea" id="RHEA:16069"/>
        <dbReference type="ChEBI" id="CHEBI:15377"/>
        <dbReference type="ChEBI" id="CHEBI:15378"/>
        <dbReference type="ChEBI" id="CHEBI:16704"/>
        <dbReference type="ChEBI" id="CHEBI:17562"/>
        <dbReference type="ChEBI" id="CHEBI:28938"/>
        <dbReference type="EC" id="3.5.4.5"/>
    </reaction>
</comment>
<evidence type="ECO:0000256" key="10">
    <source>
        <dbReference type="PIRSR" id="PIRSR606262-1"/>
    </source>
</evidence>
<dbReference type="InterPro" id="IPR050202">
    <property type="entry name" value="Cyt/Deoxycyt_deaminase"/>
</dbReference>
<comment type="cofactor">
    <cofactor evidence="1 12 13">
        <name>Zn(2+)</name>
        <dbReference type="ChEBI" id="CHEBI:29105"/>
    </cofactor>
</comment>
<protein>
    <recommendedName>
        <fullName evidence="4 13">Cytidine deaminase</fullName>
        <ecNumber evidence="4 13">3.5.4.5</ecNumber>
    </recommendedName>
    <alternativeName>
        <fullName evidence="8 13">Cytidine aminohydrolase</fullName>
    </alternativeName>
</protein>
<comment type="similarity">
    <text evidence="3 13">Belongs to the cytidine and deoxycytidylate deaminase family.</text>
</comment>
<dbReference type="FunFam" id="3.40.140.10:FF:000008">
    <property type="entry name" value="Cytidine deaminase"/>
    <property type="match status" value="1"/>
</dbReference>
<evidence type="ECO:0000256" key="13">
    <source>
        <dbReference type="RuleBase" id="RU364006"/>
    </source>
</evidence>
<evidence type="ECO:0000256" key="1">
    <source>
        <dbReference type="ARBA" id="ARBA00001947"/>
    </source>
</evidence>
<dbReference type="SUPFAM" id="SSF53927">
    <property type="entry name" value="Cytidine deaminase-like"/>
    <property type="match status" value="1"/>
</dbReference>
<dbReference type="GO" id="GO:0005829">
    <property type="term" value="C:cytosol"/>
    <property type="evidence" value="ECO:0007669"/>
    <property type="project" value="TreeGrafter"/>
</dbReference>
<dbReference type="InterPro" id="IPR006262">
    <property type="entry name" value="Cyt_deam_tetra"/>
</dbReference>
<dbReference type="AlphaFoldDB" id="A0AA40B7H2"/>
<dbReference type="PROSITE" id="PS51747">
    <property type="entry name" value="CYT_DCMP_DEAMINASES_2"/>
    <property type="match status" value="1"/>
</dbReference>
<feature type="binding site" evidence="11">
    <location>
        <begin position="73"/>
        <end position="79"/>
    </location>
    <ligand>
        <name>substrate</name>
    </ligand>
</feature>
<gene>
    <name evidence="15" type="ORF">B0T21DRAFT_370224</name>
</gene>
<dbReference type="NCBIfam" id="TIGR01354">
    <property type="entry name" value="cyt_deam_tetra"/>
    <property type="match status" value="1"/>
</dbReference>
<organism evidence="15 16">
    <name type="scientific">Apiosordaria backusii</name>
    <dbReference type="NCBI Taxonomy" id="314023"/>
    <lineage>
        <taxon>Eukaryota</taxon>
        <taxon>Fungi</taxon>
        <taxon>Dikarya</taxon>
        <taxon>Ascomycota</taxon>
        <taxon>Pezizomycotina</taxon>
        <taxon>Sordariomycetes</taxon>
        <taxon>Sordariomycetidae</taxon>
        <taxon>Sordariales</taxon>
        <taxon>Lasiosphaeriaceae</taxon>
        <taxon>Apiosordaria</taxon>
    </lineage>
</organism>
<comment type="caution">
    <text evidence="15">The sequence shown here is derived from an EMBL/GenBank/DDBJ whole genome shotgun (WGS) entry which is preliminary data.</text>
</comment>
<evidence type="ECO:0000256" key="11">
    <source>
        <dbReference type="PIRSR" id="PIRSR606262-2"/>
    </source>
</evidence>
<dbReference type="Pfam" id="PF00383">
    <property type="entry name" value="dCMP_cyt_deam_1"/>
    <property type="match status" value="1"/>
</dbReference>
<dbReference type="EMBL" id="JAUKTV010000009">
    <property type="protein sequence ID" value="KAK0729057.1"/>
    <property type="molecule type" value="Genomic_DNA"/>
</dbReference>
<feature type="binding site" evidence="12">
    <location>
        <position position="130"/>
    </location>
    <ligand>
        <name>Zn(2+)</name>
        <dbReference type="ChEBI" id="CHEBI:29105"/>
        <note>catalytic</note>
    </ligand>
</feature>
<evidence type="ECO:0000256" key="8">
    <source>
        <dbReference type="ARBA" id="ARBA00032005"/>
    </source>
</evidence>
<evidence type="ECO:0000259" key="14">
    <source>
        <dbReference type="PROSITE" id="PS51747"/>
    </source>
</evidence>
<dbReference type="Gene3D" id="3.40.140.10">
    <property type="entry name" value="Cytidine Deaminase, domain 2"/>
    <property type="match status" value="1"/>
</dbReference>
<dbReference type="Proteomes" id="UP001172159">
    <property type="component" value="Unassembled WGS sequence"/>
</dbReference>
<dbReference type="PANTHER" id="PTHR11644">
    <property type="entry name" value="CYTIDINE DEAMINASE"/>
    <property type="match status" value="1"/>
</dbReference>
<evidence type="ECO:0000256" key="2">
    <source>
        <dbReference type="ARBA" id="ARBA00003949"/>
    </source>
</evidence>
<evidence type="ECO:0000256" key="5">
    <source>
        <dbReference type="ARBA" id="ARBA00022723"/>
    </source>
</evidence>
<keyword evidence="6 13" id="KW-0378">Hydrolase</keyword>
<dbReference type="GO" id="GO:0055086">
    <property type="term" value="P:nucleobase-containing small molecule metabolic process"/>
    <property type="evidence" value="ECO:0007669"/>
    <property type="project" value="UniProtKB-ARBA"/>
</dbReference>
<name>A0AA40B7H2_9PEZI</name>
<dbReference type="EC" id="3.5.4.5" evidence="4 13"/>